<feature type="non-terminal residue" evidence="1">
    <location>
        <position position="168"/>
    </location>
</feature>
<reference evidence="1" key="1">
    <citation type="journal article" date="2014" name="Front. Microbiol.">
        <title>High frequency of phylogenetically diverse reductive dehalogenase-homologous genes in deep subseafloor sedimentary metagenomes.</title>
        <authorList>
            <person name="Kawai M."/>
            <person name="Futagami T."/>
            <person name="Toyoda A."/>
            <person name="Takaki Y."/>
            <person name="Nishi S."/>
            <person name="Hori S."/>
            <person name="Arai W."/>
            <person name="Tsubouchi T."/>
            <person name="Morono Y."/>
            <person name="Uchiyama I."/>
            <person name="Ito T."/>
            <person name="Fujiyama A."/>
            <person name="Inagaki F."/>
            <person name="Takami H."/>
        </authorList>
    </citation>
    <scope>NUCLEOTIDE SEQUENCE</scope>
    <source>
        <strain evidence="1">Expedition CK06-06</strain>
    </source>
</reference>
<proteinExistence type="predicted"/>
<accession>X1CVT4</accession>
<dbReference type="SUPFAM" id="SSF82171">
    <property type="entry name" value="DPP6 N-terminal domain-like"/>
    <property type="match status" value="1"/>
</dbReference>
<dbReference type="InterPro" id="IPR011042">
    <property type="entry name" value="6-blade_b-propeller_TolB-like"/>
</dbReference>
<dbReference type="EMBL" id="BART01036599">
    <property type="protein sequence ID" value="GAH12591.1"/>
    <property type="molecule type" value="Genomic_DNA"/>
</dbReference>
<name>X1CVT4_9ZZZZ</name>
<dbReference type="Gene3D" id="2.120.10.30">
    <property type="entry name" value="TolB, C-terminal domain"/>
    <property type="match status" value="1"/>
</dbReference>
<organism evidence="1">
    <name type="scientific">marine sediment metagenome</name>
    <dbReference type="NCBI Taxonomy" id="412755"/>
    <lineage>
        <taxon>unclassified sequences</taxon>
        <taxon>metagenomes</taxon>
        <taxon>ecological metagenomes</taxon>
    </lineage>
</organism>
<feature type="non-terminal residue" evidence="1">
    <location>
        <position position="1"/>
    </location>
</feature>
<evidence type="ECO:0008006" key="2">
    <source>
        <dbReference type="Google" id="ProtNLM"/>
    </source>
</evidence>
<protein>
    <recommendedName>
        <fullName evidence="2">Dipeptidylpeptidase IV N-terminal domain-containing protein</fullName>
    </recommendedName>
</protein>
<gene>
    <name evidence="1" type="ORF">S01H4_61643</name>
</gene>
<dbReference type="Pfam" id="PF07676">
    <property type="entry name" value="PD40"/>
    <property type="match status" value="1"/>
</dbReference>
<comment type="caution">
    <text evidence="1">The sequence shown here is derived from an EMBL/GenBank/DDBJ whole genome shotgun (WGS) entry which is preliminary data.</text>
</comment>
<evidence type="ECO:0000313" key="1">
    <source>
        <dbReference type="EMBL" id="GAH12591.1"/>
    </source>
</evidence>
<dbReference type="InterPro" id="IPR011659">
    <property type="entry name" value="WD40"/>
</dbReference>
<sequence>KGKKRGWYTQSIPISFSDKDVLAKEKDAIPKTGKSYKSDNVFISYVSKIAYTVYDKEGQPSIWLINEDGTDKELFRENAYSPAWSPDGKKIAYVQQLWDFDEEMYEFKIRIATSDGLSDKVVLTEKKFYEFYVIEGIENVMPVLLNWSSDNKGIFFQLTIYASCADAW</sequence>
<dbReference type="AlphaFoldDB" id="X1CVT4"/>